<sequence>MWWLCDAVDRGSPNAAKEELLLSSSTVQVSNQLRLFLSLALLFAFAPFPFFPKLHSLAVLSSCPPVGDPPSARINRIASSPSPWIPSFSSTSVPPRDAHRR</sequence>
<feature type="transmembrane region" description="Helical" evidence="2">
    <location>
        <begin position="33"/>
        <end position="51"/>
    </location>
</feature>
<protein>
    <submittedName>
        <fullName evidence="3">Uncharacterized protein</fullName>
    </submittedName>
</protein>
<evidence type="ECO:0000313" key="4">
    <source>
        <dbReference type="Proteomes" id="UP000654913"/>
    </source>
</evidence>
<proteinExistence type="predicted"/>
<dbReference type="AlphaFoldDB" id="A0A7R7Y0J6"/>
<gene>
    <name evidence="3" type="ORF">APUU_80242S</name>
</gene>
<keyword evidence="4" id="KW-1185">Reference proteome</keyword>
<dbReference type="EMBL" id="AP024450">
    <property type="protein sequence ID" value="BCS29939.1"/>
    <property type="molecule type" value="Genomic_DNA"/>
</dbReference>
<evidence type="ECO:0000313" key="3">
    <source>
        <dbReference type="EMBL" id="BCS29939.1"/>
    </source>
</evidence>
<reference evidence="3" key="1">
    <citation type="submission" date="2021-01" db="EMBL/GenBank/DDBJ databases">
        <authorList>
            <consortium name="Aspergillus puulaauensis MK2 genome sequencing consortium"/>
            <person name="Kazuki M."/>
            <person name="Futagami T."/>
        </authorList>
    </citation>
    <scope>NUCLEOTIDE SEQUENCE</scope>
    <source>
        <strain evidence="3">MK2</strain>
    </source>
</reference>
<keyword evidence="2" id="KW-0472">Membrane</keyword>
<dbReference type="RefSeq" id="XP_041562125.1">
    <property type="nucleotide sequence ID" value="XM_041696500.1"/>
</dbReference>
<feature type="compositionally biased region" description="Low complexity" evidence="1">
    <location>
        <begin position="79"/>
        <end position="92"/>
    </location>
</feature>
<evidence type="ECO:0000256" key="2">
    <source>
        <dbReference type="SAM" id="Phobius"/>
    </source>
</evidence>
<reference evidence="3" key="2">
    <citation type="submission" date="2021-02" db="EMBL/GenBank/DDBJ databases">
        <title>Aspergillus puulaauensis MK2 genome sequence.</title>
        <authorList>
            <person name="Futagami T."/>
            <person name="Mori K."/>
            <person name="Kadooka C."/>
            <person name="Tanaka T."/>
        </authorList>
    </citation>
    <scope>NUCLEOTIDE SEQUENCE</scope>
    <source>
        <strain evidence="3">MK2</strain>
    </source>
</reference>
<dbReference type="Proteomes" id="UP000654913">
    <property type="component" value="Chromosome 8"/>
</dbReference>
<feature type="region of interest" description="Disordered" evidence="1">
    <location>
        <begin position="72"/>
        <end position="101"/>
    </location>
</feature>
<organism evidence="3 4">
    <name type="scientific">Aspergillus puulaauensis</name>
    <dbReference type="NCBI Taxonomy" id="1220207"/>
    <lineage>
        <taxon>Eukaryota</taxon>
        <taxon>Fungi</taxon>
        <taxon>Dikarya</taxon>
        <taxon>Ascomycota</taxon>
        <taxon>Pezizomycotina</taxon>
        <taxon>Eurotiomycetes</taxon>
        <taxon>Eurotiomycetidae</taxon>
        <taxon>Eurotiales</taxon>
        <taxon>Aspergillaceae</taxon>
        <taxon>Aspergillus</taxon>
    </lineage>
</organism>
<keyword evidence="2" id="KW-1133">Transmembrane helix</keyword>
<keyword evidence="2" id="KW-0812">Transmembrane</keyword>
<evidence type="ECO:0000256" key="1">
    <source>
        <dbReference type="SAM" id="MobiDB-lite"/>
    </source>
</evidence>
<name>A0A7R7Y0J6_9EURO</name>
<dbReference type="KEGG" id="apuu:APUU_80242S"/>
<accession>A0A7R7Y0J6</accession>
<dbReference type="GeneID" id="64979936"/>